<dbReference type="Gene3D" id="3.40.50.300">
    <property type="entry name" value="P-loop containing nucleotide triphosphate hydrolases"/>
    <property type="match status" value="1"/>
</dbReference>
<accession>A0A0V8HCN2</accession>
<dbReference type="PANTHER" id="PTHR32309:SF13">
    <property type="entry name" value="FERRIC ENTEROBACTIN TRANSPORT PROTEIN FEPE"/>
    <property type="match status" value="1"/>
</dbReference>
<dbReference type="RefSeq" id="WP_058299281.1">
    <property type="nucleotide sequence ID" value="NZ_FMAU01000004.1"/>
</dbReference>
<evidence type="ECO:0008006" key="3">
    <source>
        <dbReference type="Google" id="ProtNLM"/>
    </source>
</evidence>
<protein>
    <recommendedName>
        <fullName evidence="3">Chromosome partitioning ATPase, Mrp family, contains Fe-S cluster</fullName>
    </recommendedName>
</protein>
<dbReference type="GO" id="GO:0005886">
    <property type="term" value="C:plasma membrane"/>
    <property type="evidence" value="ECO:0007669"/>
    <property type="project" value="TreeGrafter"/>
</dbReference>
<dbReference type="InterPro" id="IPR050445">
    <property type="entry name" value="Bact_polysacc_biosynth/exp"/>
</dbReference>
<reference evidence="2" key="1">
    <citation type="submission" date="2016-08" db="EMBL/GenBank/DDBJ databases">
        <authorList>
            <person name="Varghese N."/>
            <person name="Submissions Spin"/>
        </authorList>
    </citation>
    <scope>NUCLEOTIDE SEQUENCE [LARGE SCALE GENOMIC DNA]</scope>
    <source>
        <strain evidence="2">SGD-1123</strain>
    </source>
</reference>
<evidence type="ECO:0000313" key="1">
    <source>
        <dbReference type="EMBL" id="SCC23212.1"/>
    </source>
</evidence>
<dbReference type="SUPFAM" id="SSF52540">
    <property type="entry name" value="P-loop containing nucleoside triphosphate hydrolases"/>
    <property type="match status" value="1"/>
</dbReference>
<sequence length="201" mass="22355">MLSPIEDIICGDQPKKKGIVCFDQMRVISSKVEKHDPSVLMVTSIPAGKSVGMITAEMAAAIAMQGKKVLLVEGDLKRPSLHEWFRIEQPDGIHQEPFKTILPTFVQGLDVLLPNKSAGKPIDVWLSSTFTNHVASWQESYDRIIFSAPSFHSGVEMELLAEGCREAVLVLQQRDKIEDIRKVRAKLEKAGCKVIGVVYQE</sequence>
<dbReference type="GO" id="GO:0004713">
    <property type="term" value="F:protein tyrosine kinase activity"/>
    <property type="evidence" value="ECO:0007669"/>
    <property type="project" value="TreeGrafter"/>
</dbReference>
<name>A0A0V8HCN2_9BACI</name>
<proteinExistence type="predicted"/>
<dbReference type="AlphaFoldDB" id="A0A0V8HCN2"/>
<keyword evidence="2" id="KW-1185">Reference proteome</keyword>
<dbReference type="Proteomes" id="UP000181997">
    <property type="component" value="Unassembled WGS sequence"/>
</dbReference>
<evidence type="ECO:0000313" key="2">
    <source>
        <dbReference type="Proteomes" id="UP000181997"/>
    </source>
</evidence>
<dbReference type="InterPro" id="IPR027417">
    <property type="entry name" value="P-loop_NTPase"/>
</dbReference>
<dbReference type="PANTHER" id="PTHR32309">
    <property type="entry name" value="TYROSINE-PROTEIN KINASE"/>
    <property type="match status" value="1"/>
</dbReference>
<gene>
    <name evidence="1" type="ORF">GA0061094_3293</name>
</gene>
<dbReference type="OrthoDB" id="9794577at2"/>
<organism evidence="1 2">
    <name type="scientific">[Bacillus] enclensis</name>
    <dbReference type="NCBI Taxonomy" id="1402860"/>
    <lineage>
        <taxon>Bacteria</taxon>
        <taxon>Bacillati</taxon>
        <taxon>Bacillota</taxon>
        <taxon>Bacilli</taxon>
        <taxon>Bacillales</taxon>
        <taxon>Bacillaceae</taxon>
        <taxon>Rossellomorea</taxon>
    </lineage>
</organism>
<dbReference type="EMBL" id="FMAU01000004">
    <property type="protein sequence ID" value="SCC23212.1"/>
    <property type="molecule type" value="Genomic_DNA"/>
</dbReference>